<feature type="chain" id="PRO_5039506384" evidence="8">
    <location>
        <begin position="20"/>
        <end position="278"/>
    </location>
</feature>
<dbReference type="InterPro" id="IPR029058">
    <property type="entry name" value="AB_hydrolase_fold"/>
</dbReference>
<dbReference type="EMBL" id="CP007790">
    <property type="protein sequence ID" value="AJK68807.1"/>
    <property type="molecule type" value="Genomic_DNA"/>
</dbReference>
<dbReference type="RefSeq" id="WP_052491110.1">
    <property type="nucleotide sequence ID" value="NZ_CP007790.1"/>
</dbReference>
<evidence type="ECO:0000256" key="4">
    <source>
        <dbReference type="ARBA" id="ARBA00022729"/>
    </source>
</evidence>
<dbReference type="InterPro" id="IPR043595">
    <property type="entry name" value="FaeB/C/D"/>
</dbReference>
<dbReference type="SUPFAM" id="SSF53474">
    <property type="entry name" value="alpha/beta-Hydrolases"/>
    <property type="match status" value="1"/>
</dbReference>
<keyword evidence="3" id="KW-0858">Xylan degradation</keyword>
<dbReference type="GO" id="GO:0030600">
    <property type="term" value="F:feruloyl esterase activity"/>
    <property type="evidence" value="ECO:0007669"/>
    <property type="project" value="InterPro"/>
</dbReference>
<evidence type="ECO:0000256" key="5">
    <source>
        <dbReference type="ARBA" id="ARBA00022801"/>
    </source>
</evidence>
<dbReference type="Pfam" id="PF10503">
    <property type="entry name" value="Esterase_PHB"/>
    <property type="match status" value="1"/>
</dbReference>
<dbReference type="Proteomes" id="UP000031928">
    <property type="component" value="Chromosome"/>
</dbReference>
<evidence type="ECO:0000256" key="6">
    <source>
        <dbReference type="ARBA" id="ARBA00023277"/>
    </source>
</evidence>
<dbReference type="PROSITE" id="PS51257">
    <property type="entry name" value="PROKAR_LIPOPROTEIN"/>
    <property type="match status" value="1"/>
</dbReference>
<dbReference type="PANTHER" id="PTHR38050:SF2">
    <property type="entry name" value="FERULOYL ESTERASE C-RELATED"/>
    <property type="match status" value="1"/>
</dbReference>
<dbReference type="PANTHER" id="PTHR38050">
    <property type="match status" value="1"/>
</dbReference>
<evidence type="ECO:0000256" key="7">
    <source>
        <dbReference type="ARBA" id="ARBA00023326"/>
    </source>
</evidence>
<sequence length="278" mass="29884">MRAALTLITAATLLLAGCAAPPERGENAASRSIGAPQKTSQGTLTVDGKVRHYRLSTPEGFYRGAQWPVIFAFHGWDETAAALEETTGLNDAPALVIYPDGVDRAWAPAPYARTSGAEDLAFVRALLDDVVSEYPVDRRRIFATGFSNGGGFAAYLSCRMPDTFHAVAPVGAAYYAPIHADCVDQPVARLDIHGTDDQVIDYHGGTRHGTLYESVPAVLDEVARRNGCGGTAITRNSQQVIEQHWLSCRLPLVHLRVGGGAHVWPDLATAEVRNFFGV</sequence>
<name>A0A0B6TFQ4_9CORY</name>
<dbReference type="GO" id="GO:0045493">
    <property type="term" value="P:xylan catabolic process"/>
    <property type="evidence" value="ECO:0007669"/>
    <property type="project" value="UniProtKB-KW"/>
</dbReference>
<dbReference type="KEGG" id="cmq:B840_05990"/>
<dbReference type="HOGENOM" id="CLU_027551_5_0_11"/>
<reference evidence="9 10" key="1">
    <citation type="submission" date="2014-05" db="EMBL/GenBank/DDBJ databases">
        <title>Complete genome sequence of Corynebacterium marinum DSM 44953.</title>
        <authorList>
            <person name="Schaffert L."/>
            <person name="Albersmeier A."/>
            <person name="Kalinowski J."/>
            <person name="Ruckert C."/>
        </authorList>
    </citation>
    <scope>NUCLEOTIDE SEQUENCE [LARGE SCALE GENOMIC DNA]</scope>
    <source>
        <strain evidence="9 10">DSM 44953</strain>
    </source>
</reference>
<dbReference type="InterPro" id="IPR010126">
    <property type="entry name" value="Esterase_phb"/>
</dbReference>
<comment type="subcellular location">
    <subcellularLocation>
        <location evidence="1">Secreted</location>
    </subcellularLocation>
</comment>
<evidence type="ECO:0000256" key="8">
    <source>
        <dbReference type="SAM" id="SignalP"/>
    </source>
</evidence>
<accession>A0A0B6TFQ4</accession>
<evidence type="ECO:0000256" key="2">
    <source>
        <dbReference type="ARBA" id="ARBA00022525"/>
    </source>
</evidence>
<feature type="signal peptide" evidence="8">
    <location>
        <begin position="1"/>
        <end position="19"/>
    </location>
</feature>
<keyword evidence="10" id="KW-1185">Reference proteome</keyword>
<dbReference type="STRING" id="1224162.B840_05990"/>
<keyword evidence="2" id="KW-0964">Secreted</keyword>
<protein>
    <submittedName>
        <fullName evidence="9">Putative exported esterase/hydrolase</fullName>
    </submittedName>
</protein>
<evidence type="ECO:0000313" key="9">
    <source>
        <dbReference type="EMBL" id="AJK68807.1"/>
    </source>
</evidence>
<organism evidence="9 10">
    <name type="scientific">Corynebacterium marinum DSM 44953</name>
    <dbReference type="NCBI Taxonomy" id="1224162"/>
    <lineage>
        <taxon>Bacteria</taxon>
        <taxon>Bacillati</taxon>
        <taxon>Actinomycetota</taxon>
        <taxon>Actinomycetes</taxon>
        <taxon>Mycobacteriales</taxon>
        <taxon>Corynebacteriaceae</taxon>
        <taxon>Corynebacterium</taxon>
    </lineage>
</organism>
<evidence type="ECO:0000256" key="3">
    <source>
        <dbReference type="ARBA" id="ARBA00022651"/>
    </source>
</evidence>
<keyword evidence="4 8" id="KW-0732">Signal</keyword>
<evidence type="ECO:0000256" key="1">
    <source>
        <dbReference type="ARBA" id="ARBA00004613"/>
    </source>
</evidence>
<dbReference type="GO" id="GO:0005576">
    <property type="term" value="C:extracellular region"/>
    <property type="evidence" value="ECO:0007669"/>
    <property type="project" value="UniProtKB-SubCell"/>
</dbReference>
<dbReference type="OrthoDB" id="9767239at2"/>
<evidence type="ECO:0000313" key="10">
    <source>
        <dbReference type="Proteomes" id="UP000031928"/>
    </source>
</evidence>
<proteinExistence type="predicted"/>
<keyword evidence="5 9" id="KW-0378">Hydrolase</keyword>
<dbReference type="Gene3D" id="3.40.50.1820">
    <property type="entry name" value="alpha/beta hydrolase"/>
    <property type="match status" value="1"/>
</dbReference>
<keyword evidence="7" id="KW-0624">Polysaccharide degradation</keyword>
<gene>
    <name evidence="9" type="ORF">B840_05990</name>
</gene>
<keyword evidence="6" id="KW-0119">Carbohydrate metabolism</keyword>
<dbReference type="AlphaFoldDB" id="A0A0B6TFQ4"/>